<dbReference type="EMBL" id="LGRX02000308">
    <property type="protein sequence ID" value="KAK3288923.1"/>
    <property type="molecule type" value="Genomic_DNA"/>
</dbReference>
<keyword evidence="6" id="KW-1185">Reference proteome</keyword>
<organism evidence="5 6">
    <name type="scientific">Cymbomonas tetramitiformis</name>
    <dbReference type="NCBI Taxonomy" id="36881"/>
    <lineage>
        <taxon>Eukaryota</taxon>
        <taxon>Viridiplantae</taxon>
        <taxon>Chlorophyta</taxon>
        <taxon>Pyramimonadophyceae</taxon>
        <taxon>Pyramimonadales</taxon>
        <taxon>Pyramimonadaceae</taxon>
        <taxon>Cymbomonas</taxon>
    </lineage>
</organism>
<dbReference type="PROSITE" id="PS51778">
    <property type="entry name" value="VAST"/>
    <property type="match status" value="1"/>
</dbReference>
<reference evidence="5 6" key="1">
    <citation type="journal article" date="2015" name="Genome Biol. Evol.">
        <title>Comparative Genomics of a Bacterivorous Green Alga Reveals Evolutionary Causalities and Consequences of Phago-Mixotrophic Mode of Nutrition.</title>
        <authorList>
            <person name="Burns J.A."/>
            <person name="Paasch A."/>
            <person name="Narechania A."/>
            <person name="Kim E."/>
        </authorList>
    </citation>
    <scope>NUCLEOTIDE SEQUENCE [LARGE SCALE GENOMIC DNA]</scope>
    <source>
        <strain evidence="5 6">PLY_AMNH</strain>
    </source>
</reference>
<evidence type="ECO:0000313" key="6">
    <source>
        <dbReference type="Proteomes" id="UP001190700"/>
    </source>
</evidence>
<dbReference type="Pfam" id="PF16016">
    <property type="entry name" value="VASt"/>
    <property type="match status" value="1"/>
</dbReference>
<gene>
    <name evidence="5" type="ORF">CYMTET_3620</name>
</gene>
<feature type="compositionally biased region" description="Basic and acidic residues" evidence="3">
    <location>
        <begin position="1"/>
        <end position="14"/>
    </location>
</feature>
<comment type="subcellular location">
    <subcellularLocation>
        <location evidence="1">Membrane</location>
    </subcellularLocation>
</comment>
<feature type="compositionally biased region" description="Basic and acidic residues" evidence="3">
    <location>
        <begin position="125"/>
        <end position="135"/>
    </location>
</feature>
<proteinExistence type="predicted"/>
<evidence type="ECO:0000313" key="5">
    <source>
        <dbReference type="EMBL" id="KAK3288923.1"/>
    </source>
</evidence>
<protein>
    <recommendedName>
        <fullName evidence="4">VASt domain-containing protein</fullName>
    </recommendedName>
</protein>
<feature type="compositionally biased region" description="Basic and acidic residues" evidence="3">
    <location>
        <begin position="22"/>
        <end position="34"/>
    </location>
</feature>
<dbReference type="Proteomes" id="UP001190700">
    <property type="component" value="Unassembled WGS sequence"/>
</dbReference>
<evidence type="ECO:0000256" key="3">
    <source>
        <dbReference type="SAM" id="MobiDB-lite"/>
    </source>
</evidence>
<evidence type="ECO:0000256" key="2">
    <source>
        <dbReference type="ARBA" id="ARBA00023136"/>
    </source>
</evidence>
<evidence type="ECO:0000256" key="1">
    <source>
        <dbReference type="ARBA" id="ARBA00004370"/>
    </source>
</evidence>
<dbReference type="InterPro" id="IPR031968">
    <property type="entry name" value="VASt"/>
</dbReference>
<accession>A0AAE0H2W4</accession>
<dbReference type="GO" id="GO:0016020">
    <property type="term" value="C:membrane"/>
    <property type="evidence" value="ECO:0007669"/>
    <property type="project" value="UniProtKB-SubCell"/>
</dbReference>
<keyword evidence="2" id="KW-0472">Membrane</keyword>
<evidence type="ECO:0000259" key="4">
    <source>
        <dbReference type="PROSITE" id="PS51778"/>
    </source>
</evidence>
<feature type="domain" description="VASt" evidence="4">
    <location>
        <begin position="157"/>
        <end position="282"/>
    </location>
</feature>
<name>A0AAE0H2W4_9CHLO</name>
<feature type="region of interest" description="Disordered" evidence="3">
    <location>
        <begin position="125"/>
        <end position="151"/>
    </location>
</feature>
<sequence>MPRNGDEVDSREIPDENLSTEESGRASVDGERGSLRQRPRRQSVPGVFEAEVKLENSRSHPNPDDGRTAVEPSHELRRRSLSIGSTAPKKGCLPESLYRNHYSKFKTWPKPYGTRFFEAPAAYEDGEHPADEGRGMQEAGGGQSLAGIPGFEPFTGPGTEVLVQLRLQCSAAALNDLLFPNDFSAETFQASLIDKAGGTPGNAEEWMPNAKGQHERKLQARIPATGLPGTFTTKYETQTYLIHEEERVYYVLTVTKTPDVPYGNCFVVETQNLIVADAQGRG</sequence>
<comment type="caution">
    <text evidence="5">The sequence shown here is derived from an EMBL/GenBank/DDBJ whole genome shotgun (WGS) entry which is preliminary data.</text>
</comment>
<dbReference type="AlphaFoldDB" id="A0AAE0H2W4"/>
<feature type="region of interest" description="Disordered" evidence="3">
    <location>
        <begin position="1"/>
        <end position="92"/>
    </location>
</feature>
<feature type="compositionally biased region" description="Basic and acidic residues" evidence="3">
    <location>
        <begin position="50"/>
        <end position="75"/>
    </location>
</feature>